<dbReference type="EMBL" id="SBKQ01000012">
    <property type="protein sequence ID" value="RXR30081.1"/>
    <property type="molecule type" value="Genomic_DNA"/>
</dbReference>
<feature type="chain" id="PRO_5020490795" description="DUF5723 domain-containing protein" evidence="1">
    <location>
        <begin position="19"/>
        <end position="448"/>
    </location>
</feature>
<keyword evidence="3" id="KW-1185">Reference proteome</keyword>
<dbReference type="OrthoDB" id="9805336at2"/>
<evidence type="ECO:0000313" key="3">
    <source>
        <dbReference type="Proteomes" id="UP000289734"/>
    </source>
</evidence>
<accession>A0A4Q1KJQ3</accession>
<organism evidence="2 3">
    <name type="scientific">Flavobacterium piscinae</name>
    <dbReference type="NCBI Taxonomy" id="2506424"/>
    <lineage>
        <taxon>Bacteria</taxon>
        <taxon>Pseudomonadati</taxon>
        <taxon>Bacteroidota</taxon>
        <taxon>Flavobacteriia</taxon>
        <taxon>Flavobacteriales</taxon>
        <taxon>Flavobacteriaceae</taxon>
        <taxon>Flavobacterium</taxon>
    </lineage>
</organism>
<name>A0A4Q1KJQ3_9FLAO</name>
<protein>
    <recommendedName>
        <fullName evidence="4">DUF5723 domain-containing protein</fullName>
    </recommendedName>
</protein>
<keyword evidence="1" id="KW-0732">Signal</keyword>
<evidence type="ECO:0000256" key="1">
    <source>
        <dbReference type="SAM" id="SignalP"/>
    </source>
</evidence>
<dbReference type="AlphaFoldDB" id="A0A4Q1KJQ3"/>
<comment type="caution">
    <text evidence="2">The sequence shown here is derived from an EMBL/GenBank/DDBJ whole genome shotgun (WGS) entry which is preliminary data.</text>
</comment>
<proteinExistence type="predicted"/>
<evidence type="ECO:0008006" key="4">
    <source>
        <dbReference type="Google" id="ProtNLM"/>
    </source>
</evidence>
<dbReference type="Proteomes" id="UP000289734">
    <property type="component" value="Unassembled WGS sequence"/>
</dbReference>
<feature type="signal peptide" evidence="1">
    <location>
        <begin position="1"/>
        <end position="18"/>
    </location>
</feature>
<dbReference type="RefSeq" id="WP_129465066.1">
    <property type="nucleotide sequence ID" value="NZ_SBKQ01000012.1"/>
</dbReference>
<reference evidence="3" key="1">
    <citation type="submission" date="2019-01" db="EMBL/GenBank/DDBJ databases">
        <title>Cytophagaceae bacterium strain CAR-16.</title>
        <authorList>
            <person name="Chen W.-M."/>
        </authorList>
    </citation>
    <scope>NUCLEOTIDE SEQUENCE [LARGE SCALE GENOMIC DNA]</scope>
    <source>
        <strain evidence="3">ICH-30</strain>
    </source>
</reference>
<gene>
    <name evidence="2" type="ORF">EQG68_11665</name>
</gene>
<sequence>MKKLFISAFFLLSVYSFAQEHFSGIGTSKRIGILNANFNPAELANLSSKMEINLFATSINVSNNKIGFSDLNSDENIEDLIFKGNEPVNLRFDVEVAGPGFAFRHKKWGFAISSKAYGKLNLVDVDANIGDAIANNGLNSLVNFTTLNGNYNQRLLGTTYGEIGLSAARSLWETDKYKLNGGATFKLLFPGSYANFGADQFEGTVNYIGGNAFLTNANASVNVAYSGNLGSSFSDFDSYADSVFGGLNGFAIDFGGTFTIKDEKDGYKFNSGISVRNIGSMTFKDENNSTTNYDLSIQGTESLDLSQFENVDSLQEVEQILVDSGFLTSTSSTKDFKVKLPTVLNAYADLQVIPTLYISVFLQQKLTDDANNDQITAQNVLTLTPRFSLKNFEVFAPLSQTEIAGFNAGIGFRAYGFFIGSGSAFTALINDSKQADFYIGYRLGLGKS</sequence>
<evidence type="ECO:0000313" key="2">
    <source>
        <dbReference type="EMBL" id="RXR30081.1"/>
    </source>
</evidence>